<evidence type="ECO:0000256" key="4">
    <source>
        <dbReference type="ARBA" id="ARBA00022723"/>
    </source>
</evidence>
<evidence type="ECO:0000313" key="8">
    <source>
        <dbReference type="EMBL" id="KIO33178.1"/>
    </source>
</evidence>
<dbReference type="InterPro" id="IPR036396">
    <property type="entry name" value="Cyt_P450_sf"/>
</dbReference>
<evidence type="ECO:0000313" key="9">
    <source>
        <dbReference type="Proteomes" id="UP000054248"/>
    </source>
</evidence>
<dbReference type="GO" id="GO:0016705">
    <property type="term" value="F:oxidoreductase activity, acting on paired donors, with incorporation or reduction of molecular oxygen"/>
    <property type="evidence" value="ECO:0007669"/>
    <property type="project" value="InterPro"/>
</dbReference>
<dbReference type="OrthoDB" id="2789670at2759"/>
<dbReference type="GO" id="GO:0004497">
    <property type="term" value="F:monooxygenase activity"/>
    <property type="evidence" value="ECO:0007669"/>
    <property type="project" value="UniProtKB-KW"/>
</dbReference>
<dbReference type="PANTHER" id="PTHR46300:SF8">
    <property type="entry name" value="CYTOCHROME P450 2E1"/>
    <property type="match status" value="1"/>
</dbReference>
<reference evidence="8 9" key="1">
    <citation type="submission" date="2014-04" db="EMBL/GenBank/DDBJ databases">
        <authorList>
            <consortium name="DOE Joint Genome Institute"/>
            <person name="Kuo A."/>
            <person name="Girlanda M."/>
            <person name="Perotto S."/>
            <person name="Kohler A."/>
            <person name="Nagy L.G."/>
            <person name="Floudas D."/>
            <person name="Copeland A."/>
            <person name="Barry K.W."/>
            <person name="Cichocki N."/>
            <person name="Veneault-Fourrey C."/>
            <person name="LaButti K."/>
            <person name="Lindquist E.A."/>
            <person name="Lipzen A."/>
            <person name="Lundell T."/>
            <person name="Morin E."/>
            <person name="Murat C."/>
            <person name="Sun H."/>
            <person name="Tunlid A."/>
            <person name="Henrissat B."/>
            <person name="Grigoriev I.V."/>
            <person name="Hibbett D.S."/>
            <person name="Martin F."/>
            <person name="Nordberg H.P."/>
            <person name="Cantor M.N."/>
            <person name="Hua S.X."/>
        </authorList>
    </citation>
    <scope>NUCLEOTIDE SEQUENCE [LARGE SCALE GENOMIC DNA]</scope>
    <source>
        <strain evidence="8 9">MUT 4182</strain>
    </source>
</reference>
<proteinExistence type="inferred from homology"/>
<gene>
    <name evidence="8" type="ORF">M407DRAFT_41129</name>
</gene>
<keyword evidence="3" id="KW-0349">Heme</keyword>
<comment type="cofactor">
    <cofactor evidence="1">
        <name>heme</name>
        <dbReference type="ChEBI" id="CHEBI:30413"/>
    </cofactor>
</comment>
<dbReference type="HOGENOM" id="CLU_001570_20_3_1"/>
<dbReference type="PANTHER" id="PTHR46300">
    <property type="entry name" value="P450, PUTATIVE (EUROFUNG)-RELATED-RELATED"/>
    <property type="match status" value="1"/>
</dbReference>
<evidence type="ECO:0000256" key="2">
    <source>
        <dbReference type="ARBA" id="ARBA00010617"/>
    </source>
</evidence>
<evidence type="ECO:0000256" key="6">
    <source>
        <dbReference type="ARBA" id="ARBA00023004"/>
    </source>
</evidence>
<dbReference type="GO" id="GO:0020037">
    <property type="term" value="F:heme binding"/>
    <property type="evidence" value="ECO:0007669"/>
    <property type="project" value="InterPro"/>
</dbReference>
<keyword evidence="9" id="KW-1185">Reference proteome</keyword>
<keyword evidence="4" id="KW-0479">Metal-binding</keyword>
<dbReference type="InterPro" id="IPR001128">
    <property type="entry name" value="Cyt_P450"/>
</dbReference>
<name>A0A0C3LGS8_9AGAM</name>
<protein>
    <recommendedName>
        <fullName evidence="10">Cytochrome P450</fullName>
    </recommendedName>
</protein>
<feature type="non-terminal residue" evidence="8">
    <location>
        <position position="1"/>
    </location>
</feature>
<dbReference type="AlphaFoldDB" id="A0A0C3LGS8"/>
<evidence type="ECO:0000256" key="5">
    <source>
        <dbReference type="ARBA" id="ARBA00023002"/>
    </source>
</evidence>
<evidence type="ECO:0000256" key="3">
    <source>
        <dbReference type="ARBA" id="ARBA00022617"/>
    </source>
</evidence>
<evidence type="ECO:0000256" key="7">
    <source>
        <dbReference type="ARBA" id="ARBA00023033"/>
    </source>
</evidence>
<feature type="non-terminal residue" evidence="8">
    <location>
        <position position="104"/>
    </location>
</feature>
<keyword evidence="6" id="KW-0408">Iron</keyword>
<evidence type="ECO:0008006" key="10">
    <source>
        <dbReference type="Google" id="ProtNLM"/>
    </source>
</evidence>
<dbReference type="Proteomes" id="UP000054248">
    <property type="component" value="Unassembled WGS sequence"/>
</dbReference>
<dbReference type="GO" id="GO:0005506">
    <property type="term" value="F:iron ion binding"/>
    <property type="evidence" value="ECO:0007669"/>
    <property type="project" value="InterPro"/>
</dbReference>
<dbReference type="Gene3D" id="1.10.630.10">
    <property type="entry name" value="Cytochrome P450"/>
    <property type="match status" value="1"/>
</dbReference>
<comment type="similarity">
    <text evidence="2">Belongs to the cytochrome P450 family.</text>
</comment>
<evidence type="ECO:0000256" key="1">
    <source>
        <dbReference type="ARBA" id="ARBA00001971"/>
    </source>
</evidence>
<keyword evidence="5" id="KW-0560">Oxidoreductase</keyword>
<dbReference type="Pfam" id="PF00067">
    <property type="entry name" value="p450"/>
    <property type="match status" value="1"/>
</dbReference>
<keyword evidence="7" id="KW-0503">Monooxygenase</keyword>
<sequence length="104" mass="11856">AMTVFPSVQEKAQAEIDRVVGSERPPTLDDLEDMPYLRAVVIENYRWCPLTAGGFPHISVKDDVYNGYFIPKGTTVFSNAWYVGISRNTKHYPNPSVFDPERYL</sequence>
<accession>A0A0C3LGS8</accession>
<dbReference type="STRING" id="1051891.A0A0C3LGS8"/>
<dbReference type="SUPFAM" id="SSF48264">
    <property type="entry name" value="Cytochrome P450"/>
    <property type="match status" value="1"/>
</dbReference>
<dbReference type="InterPro" id="IPR050364">
    <property type="entry name" value="Cytochrome_P450_fung"/>
</dbReference>
<organism evidence="8 9">
    <name type="scientific">Tulasnella calospora MUT 4182</name>
    <dbReference type="NCBI Taxonomy" id="1051891"/>
    <lineage>
        <taxon>Eukaryota</taxon>
        <taxon>Fungi</taxon>
        <taxon>Dikarya</taxon>
        <taxon>Basidiomycota</taxon>
        <taxon>Agaricomycotina</taxon>
        <taxon>Agaricomycetes</taxon>
        <taxon>Cantharellales</taxon>
        <taxon>Tulasnellaceae</taxon>
        <taxon>Tulasnella</taxon>
    </lineage>
</organism>
<dbReference type="EMBL" id="KN822950">
    <property type="protein sequence ID" value="KIO33178.1"/>
    <property type="molecule type" value="Genomic_DNA"/>
</dbReference>
<reference evidence="9" key="2">
    <citation type="submission" date="2015-01" db="EMBL/GenBank/DDBJ databases">
        <title>Evolutionary Origins and Diversification of the Mycorrhizal Mutualists.</title>
        <authorList>
            <consortium name="DOE Joint Genome Institute"/>
            <consortium name="Mycorrhizal Genomics Consortium"/>
            <person name="Kohler A."/>
            <person name="Kuo A."/>
            <person name="Nagy L.G."/>
            <person name="Floudas D."/>
            <person name="Copeland A."/>
            <person name="Barry K.W."/>
            <person name="Cichocki N."/>
            <person name="Veneault-Fourrey C."/>
            <person name="LaButti K."/>
            <person name="Lindquist E.A."/>
            <person name="Lipzen A."/>
            <person name="Lundell T."/>
            <person name="Morin E."/>
            <person name="Murat C."/>
            <person name="Riley R."/>
            <person name="Ohm R."/>
            <person name="Sun H."/>
            <person name="Tunlid A."/>
            <person name="Henrissat B."/>
            <person name="Grigoriev I.V."/>
            <person name="Hibbett D.S."/>
            <person name="Martin F."/>
        </authorList>
    </citation>
    <scope>NUCLEOTIDE SEQUENCE [LARGE SCALE GENOMIC DNA]</scope>
    <source>
        <strain evidence="9">MUT 4182</strain>
    </source>
</reference>